<sequence length="52" mass="5389">QAPPPPSPIVSLSAFFTLADVLPAWWCGVVDAETAADLAEMMATIVMVMGGL</sequence>
<accession>A0A392TYE8</accession>
<feature type="signal peptide" evidence="1">
    <location>
        <begin position="1"/>
        <end position="32"/>
    </location>
</feature>
<keyword evidence="3" id="KW-1185">Reference proteome</keyword>
<evidence type="ECO:0000256" key="1">
    <source>
        <dbReference type="SAM" id="SignalP"/>
    </source>
</evidence>
<evidence type="ECO:0000313" key="3">
    <source>
        <dbReference type="Proteomes" id="UP000265520"/>
    </source>
</evidence>
<dbReference type="Proteomes" id="UP000265520">
    <property type="component" value="Unassembled WGS sequence"/>
</dbReference>
<feature type="chain" id="PRO_5017280951" evidence="1">
    <location>
        <begin position="33"/>
        <end position="52"/>
    </location>
</feature>
<comment type="caution">
    <text evidence="2">The sequence shown here is derived from an EMBL/GenBank/DDBJ whole genome shotgun (WGS) entry which is preliminary data.</text>
</comment>
<proteinExistence type="predicted"/>
<dbReference type="AlphaFoldDB" id="A0A392TYE8"/>
<keyword evidence="1" id="KW-0732">Signal</keyword>
<feature type="non-terminal residue" evidence="2">
    <location>
        <position position="1"/>
    </location>
</feature>
<name>A0A392TYE8_9FABA</name>
<protein>
    <submittedName>
        <fullName evidence="2">Uncharacterized protein</fullName>
    </submittedName>
</protein>
<evidence type="ECO:0000313" key="2">
    <source>
        <dbReference type="EMBL" id="MCI66039.1"/>
    </source>
</evidence>
<dbReference type="EMBL" id="LXQA010687338">
    <property type="protein sequence ID" value="MCI66039.1"/>
    <property type="molecule type" value="Genomic_DNA"/>
</dbReference>
<organism evidence="2 3">
    <name type="scientific">Trifolium medium</name>
    <dbReference type="NCBI Taxonomy" id="97028"/>
    <lineage>
        <taxon>Eukaryota</taxon>
        <taxon>Viridiplantae</taxon>
        <taxon>Streptophyta</taxon>
        <taxon>Embryophyta</taxon>
        <taxon>Tracheophyta</taxon>
        <taxon>Spermatophyta</taxon>
        <taxon>Magnoliopsida</taxon>
        <taxon>eudicotyledons</taxon>
        <taxon>Gunneridae</taxon>
        <taxon>Pentapetalae</taxon>
        <taxon>rosids</taxon>
        <taxon>fabids</taxon>
        <taxon>Fabales</taxon>
        <taxon>Fabaceae</taxon>
        <taxon>Papilionoideae</taxon>
        <taxon>50 kb inversion clade</taxon>
        <taxon>NPAAA clade</taxon>
        <taxon>Hologalegina</taxon>
        <taxon>IRL clade</taxon>
        <taxon>Trifolieae</taxon>
        <taxon>Trifolium</taxon>
    </lineage>
</organism>
<reference evidence="2 3" key="1">
    <citation type="journal article" date="2018" name="Front. Plant Sci.">
        <title>Red Clover (Trifolium pratense) and Zigzag Clover (T. medium) - A Picture of Genomic Similarities and Differences.</title>
        <authorList>
            <person name="Dluhosova J."/>
            <person name="Istvanek J."/>
            <person name="Nedelnik J."/>
            <person name="Repkova J."/>
        </authorList>
    </citation>
    <scope>NUCLEOTIDE SEQUENCE [LARGE SCALE GENOMIC DNA]</scope>
    <source>
        <strain evidence="3">cv. 10/8</strain>
        <tissue evidence="2">Leaf</tissue>
    </source>
</reference>